<dbReference type="SMART" id="SM00906">
    <property type="entry name" value="Fungal_trans"/>
    <property type="match status" value="1"/>
</dbReference>
<dbReference type="GO" id="GO:0000978">
    <property type="term" value="F:RNA polymerase II cis-regulatory region sequence-specific DNA binding"/>
    <property type="evidence" value="ECO:0007669"/>
    <property type="project" value="TreeGrafter"/>
</dbReference>
<evidence type="ECO:0000259" key="7">
    <source>
        <dbReference type="SMART" id="SM00906"/>
    </source>
</evidence>
<dbReference type="Pfam" id="PF04082">
    <property type="entry name" value="Fungal_trans"/>
    <property type="match status" value="1"/>
</dbReference>
<keyword evidence="2" id="KW-0862">Zinc</keyword>
<evidence type="ECO:0000256" key="3">
    <source>
        <dbReference type="ARBA" id="ARBA00023015"/>
    </source>
</evidence>
<evidence type="ECO:0000256" key="2">
    <source>
        <dbReference type="ARBA" id="ARBA00022833"/>
    </source>
</evidence>
<evidence type="ECO:0000313" key="9">
    <source>
        <dbReference type="Proteomes" id="UP000504638"/>
    </source>
</evidence>
<dbReference type="GO" id="GO:0006351">
    <property type="term" value="P:DNA-templated transcription"/>
    <property type="evidence" value="ECO:0007669"/>
    <property type="project" value="InterPro"/>
</dbReference>
<protein>
    <recommendedName>
        <fullName evidence="7">Xylanolytic transcriptional activator regulatory domain-containing protein</fullName>
    </recommendedName>
</protein>
<dbReference type="InterPro" id="IPR051430">
    <property type="entry name" value="Fungal_TF_Env_Response"/>
</dbReference>
<dbReference type="GO" id="GO:0005634">
    <property type="term" value="C:nucleus"/>
    <property type="evidence" value="ECO:0007669"/>
    <property type="project" value="TreeGrafter"/>
</dbReference>
<reference evidence="10" key="3">
    <citation type="submission" date="2025-04" db="UniProtKB">
        <authorList>
            <consortium name="RefSeq"/>
        </authorList>
    </citation>
    <scope>IDENTIFICATION</scope>
    <source>
        <strain evidence="10">CBS 781.70</strain>
    </source>
</reference>
<dbReference type="AlphaFoldDB" id="A0A6G1GDB6"/>
<dbReference type="CDD" id="cd12148">
    <property type="entry name" value="fungal_TF_MHR"/>
    <property type="match status" value="1"/>
</dbReference>
<keyword evidence="3" id="KW-0805">Transcription regulation</keyword>
<dbReference type="GO" id="GO:0001228">
    <property type="term" value="F:DNA-binding transcription activator activity, RNA polymerase II-specific"/>
    <property type="evidence" value="ECO:0007669"/>
    <property type="project" value="TreeGrafter"/>
</dbReference>
<dbReference type="Proteomes" id="UP000504638">
    <property type="component" value="Unplaced"/>
</dbReference>
<feature type="domain" description="Xylanolytic transcriptional activator regulatory" evidence="7">
    <location>
        <begin position="10"/>
        <end position="84"/>
    </location>
</feature>
<keyword evidence="4" id="KW-0238">DNA-binding</keyword>
<evidence type="ECO:0000313" key="8">
    <source>
        <dbReference type="EMBL" id="KAF1816095.1"/>
    </source>
</evidence>
<dbReference type="GO" id="GO:0008270">
    <property type="term" value="F:zinc ion binding"/>
    <property type="evidence" value="ECO:0007669"/>
    <property type="project" value="InterPro"/>
</dbReference>
<dbReference type="InterPro" id="IPR007219">
    <property type="entry name" value="XnlR_reg_dom"/>
</dbReference>
<name>A0A6G1GDB6_9PEZI</name>
<accession>A0A6G1GDB6</accession>
<evidence type="ECO:0000256" key="4">
    <source>
        <dbReference type="ARBA" id="ARBA00023125"/>
    </source>
</evidence>
<evidence type="ECO:0000313" key="10">
    <source>
        <dbReference type="RefSeq" id="XP_033537726.1"/>
    </source>
</evidence>
<evidence type="ECO:0000256" key="5">
    <source>
        <dbReference type="ARBA" id="ARBA00023163"/>
    </source>
</evidence>
<reference evidence="8 10" key="1">
    <citation type="submission" date="2020-01" db="EMBL/GenBank/DDBJ databases">
        <authorList>
            <consortium name="DOE Joint Genome Institute"/>
            <person name="Haridas S."/>
            <person name="Albert R."/>
            <person name="Binder M."/>
            <person name="Bloem J."/>
            <person name="Labutti K."/>
            <person name="Salamov A."/>
            <person name="Andreopoulos B."/>
            <person name="Baker S.E."/>
            <person name="Barry K."/>
            <person name="Bills G."/>
            <person name="Bluhm B.H."/>
            <person name="Cannon C."/>
            <person name="Castanera R."/>
            <person name="Culley D.E."/>
            <person name="Daum C."/>
            <person name="Ezra D."/>
            <person name="Gonzalez J.B."/>
            <person name="Henrissat B."/>
            <person name="Kuo A."/>
            <person name="Liang C."/>
            <person name="Lipzen A."/>
            <person name="Lutzoni F."/>
            <person name="Magnuson J."/>
            <person name="Mondo S."/>
            <person name="Nolan M."/>
            <person name="Ohm R."/>
            <person name="Pangilinan J."/>
            <person name="Park H.-J."/>
            <person name="Ramirez L."/>
            <person name="Alfaro M."/>
            <person name="Sun H."/>
            <person name="Tritt A."/>
            <person name="Yoshinaga Y."/>
            <person name="Zwiers L.-H."/>
            <person name="Turgeon B.G."/>
            <person name="Goodwin S.B."/>
            <person name="Spatafora J.W."/>
            <person name="Crous P.W."/>
            <person name="Grigoriev I.V."/>
        </authorList>
    </citation>
    <scope>NUCLEOTIDE SEQUENCE</scope>
    <source>
        <strain evidence="8 10">CBS 781.70</strain>
    </source>
</reference>
<sequence>MVSHNDSDTLWNFMGFVQRTAMGLSLHRDPEPLEGMSPFEKEMRRRLWATIVFLDLHVAIGSGMPTLIRPQDYSTRPPANIDEDQLSVDMVHTPQGAFPEHTTSTFQTRLAEILPDICAIISNINSAAPDLKYKDVLEFDAKLRQSLKASLACVSSRRNPVIGPKSLDRPHIQSSMLQLFVRGVMLALHCHYFMDPEKHPDYQTSYWAVLDCSLAILGQQRQIYDANSSELPTTWFNDINQGSYFIAAAHVTLGIKHGSFLSGPMALIGSSANETAWMLMDSLASISEEDVGRSVEYFKRYSAFYQRYATLQALVNGGDTEQARNDAFEHIIKVVSEKAAELYPSPFYG</sequence>
<proteinExistence type="predicted"/>
<keyword evidence="5" id="KW-0804">Transcription</keyword>
<keyword evidence="6" id="KW-0539">Nucleus</keyword>
<dbReference type="RefSeq" id="XP_033537726.1">
    <property type="nucleotide sequence ID" value="XM_033680941.1"/>
</dbReference>
<dbReference type="PANTHER" id="PTHR31944">
    <property type="entry name" value="HEME-RESPONSIVE ZINC FINGER TRANSCRIPTION FACTOR HAP1"/>
    <property type="match status" value="1"/>
</dbReference>
<dbReference type="PANTHER" id="PTHR31944:SF131">
    <property type="entry name" value="HEME-RESPONSIVE ZINC FINGER TRANSCRIPTION FACTOR HAP1"/>
    <property type="match status" value="1"/>
</dbReference>
<keyword evidence="1" id="KW-0479">Metal-binding</keyword>
<gene>
    <name evidence="8 10" type="ORF">P152DRAFT_470148</name>
</gene>
<dbReference type="GeneID" id="54421511"/>
<dbReference type="EMBL" id="ML975150">
    <property type="protein sequence ID" value="KAF1816095.1"/>
    <property type="molecule type" value="Genomic_DNA"/>
</dbReference>
<dbReference type="OrthoDB" id="4337792at2759"/>
<evidence type="ECO:0000256" key="6">
    <source>
        <dbReference type="ARBA" id="ARBA00023242"/>
    </source>
</evidence>
<organism evidence="8">
    <name type="scientific">Eremomyces bilateralis CBS 781.70</name>
    <dbReference type="NCBI Taxonomy" id="1392243"/>
    <lineage>
        <taxon>Eukaryota</taxon>
        <taxon>Fungi</taxon>
        <taxon>Dikarya</taxon>
        <taxon>Ascomycota</taxon>
        <taxon>Pezizomycotina</taxon>
        <taxon>Dothideomycetes</taxon>
        <taxon>Dothideomycetes incertae sedis</taxon>
        <taxon>Eremomycetales</taxon>
        <taxon>Eremomycetaceae</taxon>
        <taxon>Eremomyces</taxon>
    </lineage>
</organism>
<reference evidence="10" key="2">
    <citation type="submission" date="2020-04" db="EMBL/GenBank/DDBJ databases">
        <authorList>
            <consortium name="NCBI Genome Project"/>
        </authorList>
    </citation>
    <scope>NUCLEOTIDE SEQUENCE</scope>
    <source>
        <strain evidence="10">CBS 781.70</strain>
    </source>
</reference>
<keyword evidence="9" id="KW-1185">Reference proteome</keyword>
<evidence type="ECO:0000256" key="1">
    <source>
        <dbReference type="ARBA" id="ARBA00022723"/>
    </source>
</evidence>